<keyword evidence="2" id="KW-1133">Transmembrane helix</keyword>
<feature type="transmembrane region" description="Helical" evidence="2">
    <location>
        <begin position="216"/>
        <end position="237"/>
    </location>
</feature>
<dbReference type="Proteomes" id="UP000053831">
    <property type="component" value="Unassembled WGS sequence"/>
</dbReference>
<proteinExistence type="predicted"/>
<dbReference type="OrthoDB" id="405906at2759"/>
<organism evidence="4 5">
    <name type="scientific">Escovopsis weberi</name>
    <dbReference type="NCBI Taxonomy" id="150374"/>
    <lineage>
        <taxon>Eukaryota</taxon>
        <taxon>Fungi</taxon>
        <taxon>Dikarya</taxon>
        <taxon>Ascomycota</taxon>
        <taxon>Pezizomycotina</taxon>
        <taxon>Sordariomycetes</taxon>
        <taxon>Hypocreomycetidae</taxon>
        <taxon>Hypocreales</taxon>
        <taxon>Hypocreaceae</taxon>
        <taxon>Escovopsis</taxon>
    </lineage>
</organism>
<dbReference type="AlphaFoldDB" id="A0A0M9VTH3"/>
<feature type="transmembrane region" description="Helical" evidence="2">
    <location>
        <begin position="67"/>
        <end position="87"/>
    </location>
</feature>
<keyword evidence="5" id="KW-1185">Reference proteome</keyword>
<feature type="transmembrane region" description="Helical" evidence="2">
    <location>
        <begin position="99"/>
        <end position="122"/>
    </location>
</feature>
<dbReference type="EMBL" id="LGSR01000020">
    <property type="protein sequence ID" value="KOS18799.1"/>
    <property type="molecule type" value="Genomic_DNA"/>
</dbReference>
<evidence type="ECO:0000313" key="4">
    <source>
        <dbReference type="EMBL" id="KOS18799.1"/>
    </source>
</evidence>
<keyword evidence="2" id="KW-0812">Transmembrane</keyword>
<evidence type="ECO:0000259" key="3">
    <source>
        <dbReference type="Pfam" id="PF24802"/>
    </source>
</evidence>
<dbReference type="Pfam" id="PF24802">
    <property type="entry name" value="DUF7703"/>
    <property type="match status" value="1"/>
</dbReference>
<feature type="transmembrane region" description="Helical" evidence="2">
    <location>
        <begin position="37"/>
        <end position="55"/>
    </location>
</feature>
<feature type="transmembrane region" description="Helical" evidence="2">
    <location>
        <begin position="178"/>
        <end position="196"/>
    </location>
</feature>
<name>A0A0M9VTH3_ESCWE</name>
<reference evidence="4 5" key="1">
    <citation type="submission" date="2015-07" db="EMBL/GenBank/DDBJ databases">
        <title>The genome of the fungus Escovopsis weberi, a specialized disease agent of ant agriculture.</title>
        <authorList>
            <person name="de Man T.J."/>
            <person name="Stajich J.E."/>
            <person name="Kubicek C.P."/>
            <person name="Chenthamara K."/>
            <person name="Atanasova L."/>
            <person name="Druzhinina I.S."/>
            <person name="Birnbaum S."/>
            <person name="Barribeau S.M."/>
            <person name="Teiling C."/>
            <person name="Suen G."/>
            <person name="Currie C."/>
            <person name="Gerardo N.M."/>
        </authorList>
    </citation>
    <scope>NUCLEOTIDE SEQUENCE [LARGE SCALE GENOMIC DNA]</scope>
</reference>
<evidence type="ECO:0000313" key="5">
    <source>
        <dbReference type="Proteomes" id="UP000053831"/>
    </source>
</evidence>
<feature type="region of interest" description="Disordered" evidence="1">
    <location>
        <begin position="324"/>
        <end position="378"/>
    </location>
</feature>
<evidence type="ECO:0000256" key="2">
    <source>
        <dbReference type="SAM" id="Phobius"/>
    </source>
</evidence>
<keyword evidence="2" id="KW-0472">Membrane</keyword>
<dbReference type="InterPro" id="IPR056120">
    <property type="entry name" value="DUF7703"/>
</dbReference>
<evidence type="ECO:0000256" key="1">
    <source>
        <dbReference type="SAM" id="MobiDB-lite"/>
    </source>
</evidence>
<sequence length="378" mass="41209">MVSLIGNREVEGGGGNAIFSSKDQDQVDLELRDNKHIVIYIFLAIALYNVIDIAIHIIGTFKRFRGLYCWSCVAATLGIALNATGVLMRTVRGVTNTSPWLYCTFILVGWALMVPGQSLVLYSRLHIVLHCHWLLRFVLAVIIVDAVCLGVPLFTLLYLENSDRPEPYFTPYAVFEKIQLTLVFIQEVFISACYIVETFRILRSQRGLTTASSRRIMTHLIVVNLVAIFVDASILGLEFAHHYDIQMGWKSLAYSIKLKMEFGVLNRLVEMSQRVRANRSLSLMVTPTPAEVDAAAPGLPLGLMGSVGVGGGGGGRGGGGGCWVLRGGRGHPRPPSLSGDGSLDGGGSAFSSRITATTGGGEDRKGRNPRDTFDELDF</sequence>
<feature type="transmembrane region" description="Helical" evidence="2">
    <location>
        <begin position="134"/>
        <end position="158"/>
    </location>
</feature>
<dbReference type="STRING" id="150374.A0A0M9VTH3"/>
<accession>A0A0M9VTH3</accession>
<feature type="compositionally biased region" description="Basic and acidic residues" evidence="1">
    <location>
        <begin position="361"/>
        <end position="378"/>
    </location>
</feature>
<feature type="domain" description="DUF7703" evidence="3">
    <location>
        <begin position="35"/>
        <end position="272"/>
    </location>
</feature>
<dbReference type="PANTHER" id="PTHR37013:SF4">
    <property type="entry name" value="INTEGRAL MEMBRANE PROTEIN"/>
    <property type="match status" value="1"/>
</dbReference>
<gene>
    <name evidence="4" type="ORF">ESCO_001012</name>
</gene>
<comment type="caution">
    <text evidence="4">The sequence shown here is derived from an EMBL/GenBank/DDBJ whole genome shotgun (WGS) entry which is preliminary data.</text>
</comment>
<dbReference type="PANTHER" id="PTHR37013">
    <property type="entry name" value="INTEGRAL MEMBRANE PROTEIN (AFU_ORTHOLOGUE AFUA_1G05950)-RELATED"/>
    <property type="match status" value="1"/>
</dbReference>
<protein>
    <recommendedName>
        <fullName evidence="3">DUF7703 domain-containing protein</fullName>
    </recommendedName>
</protein>